<comment type="subcellular location">
    <subcellularLocation>
        <location evidence="2">Chromosome</location>
    </subcellularLocation>
    <subcellularLocation>
        <location evidence="1">Nucleus</location>
    </subcellularLocation>
</comment>
<dbReference type="RefSeq" id="XP_002731464.1">
    <property type="nucleotide sequence ID" value="XM_002731418.2"/>
</dbReference>
<keyword evidence="5" id="KW-0539">Nucleus</keyword>
<dbReference type="PANTHER" id="PTHR13350:SF1">
    <property type="entry name" value="INTEGRATOR COMPLEX SUBUNIT 8"/>
    <property type="match status" value="1"/>
</dbReference>
<comment type="similarity">
    <text evidence="3">Belongs to the Integrator subunit 8 family.</text>
</comment>
<sequence length="112" mass="13151">MIKCCSYLQCHTQAAILCQFLEHSDYTTAFKELQEKSCYDAMDALYEYIWDITILEFLVYNHNKHGEVDKQQKAMRCIGKPELNSFNPEVVLIQASQTRKNKFLQAMAKQYL</sequence>
<evidence type="ECO:0000313" key="7">
    <source>
        <dbReference type="Proteomes" id="UP000694865"/>
    </source>
</evidence>
<dbReference type="InterPro" id="IPR038751">
    <property type="entry name" value="INTS8"/>
</dbReference>
<protein>
    <submittedName>
        <fullName evidence="8">Integrator complex subunit 8-like</fullName>
    </submittedName>
</protein>
<dbReference type="InterPro" id="IPR057980">
    <property type="entry name" value="TPR_INTS8"/>
</dbReference>
<evidence type="ECO:0000313" key="8">
    <source>
        <dbReference type="RefSeq" id="XP_002731464.1"/>
    </source>
</evidence>
<gene>
    <name evidence="8" type="primary">LOC100371140</name>
</gene>
<keyword evidence="7" id="KW-1185">Reference proteome</keyword>
<name>A0ABM0GJW0_SACKO</name>
<keyword evidence="4" id="KW-0158">Chromosome</keyword>
<proteinExistence type="inferred from homology"/>
<evidence type="ECO:0000259" key="6">
    <source>
        <dbReference type="Pfam" id="PF25756"/>
    </source>
</evidence>
<organism evidence="7 8">
    <name type="scientific">Saccoglossus kowalevskii</name>
    <name type="common">Acorn worm</name>
    <dbReference type="NCBI Taxonomy" id="10224"/>
    <lineage>
        <taxon>Eukaryota</taxon>
        <taxon>Metazoa</taxon>
        <taxon>Hemichordata</taxon>
        <taxon>Enteropneusta</taxon>
        <taxon>Harrimaniidae</taxon>
        <taxon>Saccoglossus</taxon>
    </lineage>
</organism>
<dbReference type="GeneID" id="100371140"/>
<dbReference type="Pfam" id="PF25756">
    <property type="entry name" value="TPR_INTS8"/>
    <property type="match status" value="1"/>
</dbReference>
<evidence type="ECO:0000256" key="3">
    <source>
        <dbReference type="ARBA" id="ARBA00007147"/>
    </source>
</evidence>
<evidence type="ECO:0000256" key="5">
    <source>
        <dbReference type="ARBA" id="ARBA00023242"/>
    </source>
</evidence>
<dbReference type="Proteomes" id="UP000694865">
    <property type="component" value="Unplaced"/>
</dbReference>
<evidence type="ECO:0000256" key="1">
    <source>
        <dbReference type="ARBA" id="ARBA00004123"/>
    </source>
</evidence>
<feature type="domain" description="INTS8 TPR repeats" evidence="6">
    <location>
        <begin position="1"/>
        <end position="111"/>
    </location>
</feature>
<evidence type="ECO:0000256" key="2">
    <source>
        <dbReference type="ARBA" id="ARBA00004286"/>
    </source>
</evidence>
<evidence type="ECO:0000256" key="4">
    <source>
        <dbReference type="ARBA" id="ARBA00022454"/>
    </source>
</evidence>
<dbReference type="PANTHER" id="PTHR13350">
    <property type="entry name" value="INTEGRATOR COMPLEX SUBUNIT 8"/>
    <property type="match status" value="1"/>
</dbReference>
<accession>A0ABM0GJW0</accession>
<reference evidence="8" key="1">
    <citation type="submission" date="2025-08" db="UniProtKB">
        <authorList>
            <consortium name="RefSeq"/>
        </authorList>
    </citation>
    <scope>IDENTIFICATION</scope>
    <source>
        <tissue evidence="8">Testes</tissue>
    </source>
</reference>